<evidence type="ECO:0000313" key="3">
    <source>
        <dbReference type="Proteomes" id="UP000540685"/>
    </source>
</evidence>
<dbReference type="InterPro" id="IPR021005">
    <property type="entry name" value="Znf_CGNR"/>
</dbReference>
<dbReference type="Gene3D" id="1.10.3300.10">
    <property type="entry name" value="Jann2411-like domain"/>
    <property type="match status" value="1"/>
</dbReference>
<evidence type="ECO:0000259" key="1">
    <source>
        <dbReference type="Pfam" id="PF11706"/>
    </source>
</evidence>
<dbReference type="InterPro" id="IPR023286">
    <property type="entry name" value="ABATE_dom_sf"/>
</dbReference>
<dbReference type="RefSeq" id="WP_221207772.1">
    <property type="nucleotide sequence ID" value="NZ_JACHMP010000001.1"/>
</dbReference>
<comment type="caution">
    <text evidence="2">The sequence shown here is derived from an EMBL/GenBank/DDBJ whole genome shotgun (WGS) entry which is preliminary data.</text>
</comment>
<keyword evidence="3" id="KW-1185">Reference proteome</keyword>
<dbReference type="EMBL" id="JACHMP010000001">
    <property type="protein sequence ID" value="MBB5823364.1"/>
    <property type="molecule type" value="Genomic_DNA"/>
</dbReference>
<dbReference type="PANTHER" id="PTHR35525">
    <property type="entry name" value="BLL6575 PROTEIN"/>
    <property type="match status" value="1"/>
</dbReference>
<dbReference type="Pfam" id="PF07336">
    <property type="entry name" value="ABATE"/>
    <property type="match status" value="1"/>
</dbReference>
<sequence>MRLANSMELTAFDGQRFWFDPGALCLEFLLTGGEGELARWERLHRPDDLADWISRSRAGITGPCAVTADELAAARRLRAAVQRLAVRAAAGSRAFPEADLAALRTAAAPSPALPPAPFLVPGLERAWASPVTGSQFVSAVARDAIELFGGPHLDRVRMCAGEECYLLFFDASRPATRRWCSMERCGNRSKLRTRRDRAPYPRATAPE</sequence>
<evidence type="ECO:0000313" key="2">
    <source>
        <dbReference type="EMBL" id="MBB5823364.1"/>
    </source>
</evidence>
<gene>
    <name evidence="2" type="ORF">F4562_006426</name>
</gene>
<dbReference type="AlphaFoldDB" id="A0A7W9MKC9"/>
<dbReference type="SUPFAM" id="SSF160904">
    <property type="entry name" value="Jann2411-like"/>
    <property type="match status" value="1"/>
</dbReference>
<dbReference type="Pfam" id="PF11706">
    <property type="entry name" value="zf-CGNR"/>
    <property type="match status" value="1"/>
</dbReference>
<accession>A0A7W9MKC9</accession>
<dbReference type="InterPro" id="IPR010852">
    <property type="entry name" value="ABATE"/>
</dbReference>
<reference evidence="2 3" key="1">
    <citation type="submission" date="2020-08" db="EMBL/GenBank/DDBJ databases">
        <title>Sequencing the genomes of 1000 actinobacteria strains.</title>
        <authorList>
            <person name="Klenk H.-P."/>
        </authorList>
    </citation>
    <scope>NUCLEOTIDE SEQUENCE [LARGE SCALE GENOMIC DNA]</scope>
    <source>
        <strain evidence="2 3">DSM 46887</strain>
    </source>
</reference>
<dbReference type="Proteomes" id="UP000540685">
    <property type="component" value="Unassembled WGS sequence"/>
</dbReference>
<feature type="domain" description="Zinc finger CGNR" evidence="1">
    <location>
        <begin position="155"/>
        <end position="197"/>
    </location>
</feature>
<dbReference type="PANTHER" id="PTHR35525:SF3">
    <property type="entry name" value="BLL6575 PROTEIN"/>
    <property type="match status" value="1"/>
</dbReference>
<name>A0A7W9MKC9_9ACTN</name>
<organism evidence="2 3">
    <name type="scientific">Streptosporangium becharense</name>
    <dbReference type="NCBI Taxonomy" id="1816182"/>
    <lineage>
        <taxon>Bacteria</taxon>
        <taxon>Bacillati</taxon>
        <taxon>Actinomycetota</taxon>
        <taxon>Actinomycetes</taxon>
        <taxon>Streptosporangiales</taxon>
        <taxon>Streptosporangiaceae</taxon>
        <taxon>Streptosporangium</taxon>
    </lineage>
</organism>
<proteinExistence type="predicted"/>
<protein>
    <submittedName>
        <fullName evidence="2">Putative RNA-binding Zn ribbon-like protein</fullName>
    </submittedName>
</protein>